<dbReference type="EMBL" id="HBUE01027816">
    <property type="protein sequence ID" value="CAG6455113.1"/>
    <property type="molecule type" value="Transcribed_RNA"/>
</dbReference>
<feature type="compositionally biased region" description="Basic residues" evidence="1">
    <location>
        <begin position="97"/>
        <end position="107"/>
    </location>
</feature>
<organism evidence="2">
    <name type="scientific">Culex pipiens</name>
    <name type="common">House mosquito</name>
    <dbReference type="NCBI Taxonomy" id="7175"/>
    <lineage>
        <taxon>Eukaryota</taxon>
        <taxon>Metazoa</taxon>
        <taxon>Ecdysozoa</taxon>
        <taxon>Arthropoda</taxon>
        <taxon>Hexapoda</taxon>
        <taxon>Insecta</taxon>
        <taxon>Pterygota</taxon>
        <taxon>Neoptera</taxon>
        <taxon>Endopterygota</taxon>
        <taxon>Diptera</taxon>
        <taxon>Nematocera</taxon>
        <taxon>Culicoidea</taxon>
        <taxon>Culicidae</taxon>
        <taxon>Culicinae</taxon>
        <taxon>Culicini</taxon>
        <taxon>Culex</taxon>
        <taxon>Culex</taxon>
    </lineage>
</organism>
<sequence>MERRSPEPWSSFWRISSVDRCFPRIITIWLITSNGTSVSCWDTWPAWLRKRTTKTQPRKRLHSCTSTHPDRAPSRTGSTRPSWPECRRRSSSVRTSSPKRSRRKRSSAKPSQNRCSKRTAPRCRICCGS</sequence>
<reference evidence="2" key="1">
    <citation type="submission" date="2021-05" db="EMBL/GenBank/DDBJ databases">
        <authorList>
            <person name="Alioto T."/>
            <person name="Alioto T."/>
            <person name="Gomez Garrido J."/>
        </authorList>
    </citation>
    <scope>NUCLEOTIDE SEQUENCE</scope>
</reference>
<feature type="compositionally biased region" description="Basic residues" evidence="1">
    <location>
        <begin position="52"/>
        <end position="62"/>
    </location>
</feature>
<accession>A0A8D8F2K0</accession>
<evidence type="ECO:0000256" key="1">
    <source>
        <dbReference type="SAM" id="MobiDB-lite"/>
    </source>
</evidence>
<feature type="region of interest" description="Disordered" evidence="1">
    <location>
        <begin position="52"/>
        <end position="116"/>
    </location>
</feature>
<dbReference type="AlphaFoldDB" id="A0A8D8F2K0"/>
<proteinExistence type="predicted"/>
<evidence type="ECO:0000313" key="2">
    <source>
        <dbReference type="EMBL" id="CAG6455113.1"/>
    </source>
</evidence>
<name>A0A8D8F2K0_CULPI</name>
<protein>
    <submittedName>
        <fullName evidence="2">(northern house mosquito) hypothetical protein</fullName>
    </submittedName>
</protein>